<dbReference type="Gene3D" id="3.90.79.10">
    <property type="entry name" value="Nucleoside Triphosphate Pyrophosphohydrolase"/>
    <property type="match status" value="1"/>
</dbReference>
<evidence type="ECO:0000256" key="2">
    <source>
        <dbReference type="ARBA" id="ARBA00004604"/>
    </source>
</evidence>
<evidence type="ECO:0000313" key="19">
    <source>
        <dbReference type="EnsemblMetazoa" id="XP_014255064.1"/>
    </source>
</evidence>
<evidence type="ECO:0000256" key="4">
    <source>
        <dbReference type="ARBA" id="ARBA00022801"/>
    </source>
</evidence>
<evidence type="ECO:0000256" key="13">
    <source>
        <dbReference type="ARBA" id="ARBA00042015"/>
    </source>
</evidence>
<evidence type="ECO:0000256" key="10">
    <source>
        <dbReference type="ARBA" id="ARBA00039871"/>
    </source>
</evidence>
<dbReference type="PANTHER" id="PTHR31699:SF1">
    <property type="entry name" value="U8 SNORNA-DECAPPING ENZYME"/>
    <property type="match status" value="1"/>
</dbReference>
<evidence type="ECO:0000256" key="15">
    <source>
        <dbReference type="ARBA" id="ARBA00047661"/>
    </source>
</evidence>
<dbReference type="InterPro" id="IPR054754">
    <property type="entry name" value="NudT16"/>
</dbReference>
<comment type="cofactor">
    <cofactor evidence="1">
        <name>Co(2+)</name>
        <dbReference type="ChEBI" id="CHEBI:48828"/>
    </cofactor>
</comment>
<dbReference type="GO" id="GO:0005730">
    <property type="term" value="C:nucleolus"/>
    <property type="evidence" value="ECO:0007669"/>
    <property type="project" value="UniProtKB-SubCell"/>
</dbReference>
<dbReference type="OrthoDB" id="5950381at2759"/>
<dbReference type="InterPro" id="IPR020084">
    <property type="entry name" value="NUDIX_hydrolase_CS"/>
</dbReference>
<comment type="similarity">
    <text evidence="8">Belongs to the Nudix hydrolase family. NUDT16 subfamily.</text>
</comment>
<dbReference type="GO" id="GO:0030515">
    <property type="term" value="F:snoRNA binding"/>
    <property type="evidence" value="ECO:0007669"/>
    <property type="project" value="TreeGrafter"/>
</dbReference>
<reference evidence="19" key="1">
    <citation type="submission" date="2022-01" db="UniProtKB">
        <authorList>
            <consortium name="EnsemblMetazoa"/>
        </authorList>
    </citation>
    <scope>IDENTIFICATION</scope>
</reference>
<dbReference type="GO" id="GO:1990003">
    <property type="term" value="F:IDP phosphatase activity"/>
    <property type="evidence" value="ECO:0007669"/>
    <property type="project" value="UniProtKB-EC"/>
</dbReference>
<evidence type="ECO:0000256" key="7">
    <source>
        <dbReference type="ARBA" id="ARBA00023242"/>
    </source>
</evidence>
<dbReference type="InterPro" id="IPR015797">
    <property type="entry name" value="NUDIX_hydrolase-like_dom_sf"/>
</dbReference>
<dbReference type="GO" id="GO:0009117">
    <property type="term" value="P:nucleotide metabolic process"/>
    <property type="evidence" value="ECO:0007669"/>
    <property type="project" value="UniProtKB-KW"/>
</dbReference>
<keyword evidence="5" id="KW-0694">RNA-binding</keyword>
<dbReference type="Proteomes" id="UP000494040">
    <property type="component" value="Unassembled WGS sequence"/>
</dbReference>
<dbReference type="AlphaFoldDB" id="A0A8I6S893"/>
<evidence type="ECO:0000256" key="9">
    <source>
        <dbReference type="ARBA" id="ARBA00038899"/>
    </source>
</evidence>
<dbReference type="Pfam" id="PF22327">
    <property type="entry name" value="Nudt16-like"/>
    <property type="match status" value="1"/>
</dbReference>
<keyword evidence="20" id="KW-1185">Reference proteome</keyword>
<keyword evidence="4" id="KW-0378">Hydrolase</keyword>
<evidence type="ECO:0000259" key="18">
    <source>
        <dbReference type="PROSITE" id="PS51462"/>
    </source>
</evidence>
<comment type="catalytic activity">
    <reaction evidence="17">
        <text>dIDP + H2O = dIMP + phosphate + H(+)</text>
        <dbReference type="Rhea" id="RHEA:35211"/>
        <dbReference type="ChEBI" id="CHEBI:15377"/>
        <dbReference type="ChEBI" id="CHEBI:15378"/>
        <dbReference type="ChEBI" id="CHEBI:43474"/>
        <dbReference type="ChEBI" id="CHEBI:61194"/>
        <dbReference type="ChEBI" id="CHEBI:62286"/>
        <dbReference type="EC" id="3.6.1.64"/>
    </reaction>
    <physiologicalReaction direction="left-to-right" evidence="17">
        <dbReference type="Rhea" id="RHEA:35212"/>
    </physiologicalReaction>
</comment>
<evidence type="ECO:0000256" key="5">
    <source>
        <dbReference type="ARBA" id="ARBA00022884"/>
    </source>
</evidence>
<comment type="catalytic activity">
    <reaction evidence="15">
        <text>a 5'-end (N(7)-methyl 5'-triphosphoguanosine)-ribonucleoside in mRNA + H2O = N(7)-methyl-GDP + a 5'-end phospho-ribonucleoside in mRNA + 2 H(+)</text>
        <dbReference type="Rhea" id="RHEA:67484"/>
        <dbReference type="Rhea" id="RHEA-COMP:15692"/>
        <dbReference type="Rhea" id="RHEA-COMP:17167"/>
        <dbReference type="ChEBI" id="CHEBI:15377"/>
        <dbReference type="ChEBI" id="CHEBI:15378"/>
        <dbReference type="ChEBI" id="CHEBI:63714"/>
        <dbReference type="ChEBI" id="CHEBI:138282"/>
        <dbReference type="ChEBI" id="CHEBI:156461"/>
        <dbReference type="EC" id="3.6.1.62"/>
    </reaction>
    <physiologicalReaction direction="left-to-right" evidence="15">
        <dbReference type="Rhea" id="RHEA:67485"/>
    </physiologicalReaction>
</comment>
<evidence type="ECO:0000256" key="3">
    <source>
        <dbReference type="ARBA" id="ARBA00004642"/>
    </source>
</evidence>
<evidence type="ECO:0000313" key="20">
    <source>
        <dbReference type="Proteomes" id="UP000494040"/>
    </source>
</evidence>
<evidence type="ECO:0000256" key="8">
    <source>
        <dbReference type="ARBA" id="ARBA00038173"/>
    </source>
</evidence>
<proteinExistence type="inferred from homology"/>
<dbReference type="GO" id="GO:0016077">
    <property type="term" value="P:sno(s)RNA catabolic process"/>
    <property type="evidence" value="ECO:0007669"/>
    <property type="project" value="TreeGrafter"/>
</dbReference>
<organism evidence="19 20">
    <name type="scientific">Cimex lectularius</name>
    <name type="common">Bed bug</name>
    <name type="synonym">Acanthia lectularia</name>
    <dbReference type="NCBI Taxonomy" id="79782"/>
    <lineage>
        <taxon>Eukaryota</taxon>
        <taxon>Metazoa</taxon>
        <taxon>Ecdysozoa</taxon>
        <taxon>Arthropoda</taxon>
        <taxon>Hexapoda</taxon>
        <taxon>Insecta</taxon>
        <taxon>Pterygota</taxon>
        <taxon>Neoptera</taxon>
        <taxon>Paraneoptera</taxon>
        <taxon>Hemiptera</taxon>
        <taxon>Heteroptera</taxon>
        <taxon>Panheteroptera</taxon>
        <taxon>Cimicomorpha</taxon>
        <taxon>Cimicidae</taxon>
        <taxon>Cimex</taxon>
    </lineage>
</organism>
<dbReference type="GO" id="GO:0006402">
    <property type="term" value="P:mRNA catabolic process"/>
    <property type="evidence" value="ECO:0007669"/>
    <property type="project" value="TreeGrafter"/>
</dbReference>
<comment type="catalytic activity">
    <reaction evidence="16">
        <text>IDP + H2O = IMP + phosphate + H(+)</text>
        <dbReference type="Rhea" id="RHEA:35207"/>
        <dbReference type="ChEBI" id="CHEBI:15377"/>
        <dbReference type="ChEBI" id="CHEBI:15378"/>
        <dbReference type="ChEBI" id="CHEBI:43474"/>
        <dbReference type="ChEBI" id="CHEBI:58053"/>
        <dbReference type="ChEBI" id="CHEBI:58280"/>
        <dbReference type="EC" id="3.6.1.64"/>
    </reaction>
    <physiologicalReaction direction="left-to-right" evidence="16">
        <dbReference type="Rhea" id="RHEA:35208"/>
    </physiologicalReaction>
</comment>
<evidence type="ECO:0000256" key="16">
    <source>
        <dbReference type="ARBA" id="ARBA00047875"/>
    </source>
</evidence>
<dbReference type="EnsemblMetazoa" id="XM_014399578.2">
    <property type="protein sequence ID" value="XP_014255064.1"/>
    <property type="gene ID" value="LOC106669818"/>
</dbReference>
<dbReference type="InterPro" id="IPR000086">
    <property type="entry name" value="NUDIX_hydrolase_dom"/>
</dbReference>
<name>A0A8I6S893_CIMLE</name>
<keyword evidence="7" id="KW-0539">Nucleus</keyword>
<dbReference type="PROSITE" id="PS51462">
    <property type="entry name" value="NUDIX"/>
    <property type="match status" value="1"/>
</dbReference>
<dbReference type="SUPFAM" id="SSF55811">
    <property type="entry name" value="Nudix"/>
    <property type="match status" value="1"/>
</dbReference>
<evidence type="ECO:0000256" key="12">
    <source>
        <dbReference type="ARBA" id="ARBA00041656"/>
    </source>
</evidence>
<evidence type="ECO:0000256" key="11">
    <source>
        <dbReference type="ARBA" id="ARBA00041450"/>
    </source>
</evidence>
<dbReference type="GO" id="GO:0140933">
    <property type="term" value="F:5'-(N(7)-methylguanosine 5'-triphospho)-[mRNA] hydrolase activity"/>
    <property type="evidence" value="ECO:0007669"/>
    <property type="project" value="UniProtKB-EC"/>
</dbReference>
<keyword evidence="6" id="KW-0546">Nucleotide metabolism</keyword>
<dbReference type="PROSITE" id="PS00893">
    <property type="entry name" value="NUDIX_BOX"/>
    <property type="match status" value="1"/>
</dbReference>
<dbReference type="GO" id="GO:1990174">
    <property type="term" value="F:phosphodiesterase decapping endonuclease activity"/>
    <property type="evidence" value="ECO:0007669"/>
    <property type="project" value="TreeGrafter"/>
</dbReference>
<dbReference type="PANTHER" id="PTHR31699">
    <property type="entry name" value="NUDIX T16 FAMILY MEMBER"/>
    <property type="match status" value="1"/>
</dbReference>
<gene>
    <name evidence="19" type="primary">106669818</name>
</gene>
<dbReference type="EC" id="3.6.1.64" evidence="9"/>
<dbReference type="KEGG" id="clec:106669818"/>
<evidence type="ECO:0000256" key="6">
    <source>
        <dbReference type="ARBA" id="ARBA00023080"/>
    </source>
</evidence>
<evidence type="ECO:0000256" key="17">
    <source>
        <dbReference type="ARBA" id="ARBA00048945"/>
    </source>
</evidence>
<feature type="domain" description="Nudix hydrolase" evidence="18">
    <location>
        <begin position="27"/>
        <end position="176"/>
    </location>
</feature>
<dbReference type="GO" id="GO:0005654">
    <property type="term" value="C:nucleoplasm"/>
    <property type="evidence" value="ECO:0007669"/>
    <property type="project" value="UniProtKB-SubCell"/>
</dbReference>
<dbReference type="OMA" id="VVLMQMR"/>
<evidence type="ECO:0000256" key="14">
    <source>
        <dbReference type="ARBA" id="ARBA00043162"/>
    </source>
</evidence>
<comment type="subcellular location">
    <subcellularLocation>
        <location evidence="2">Nucleus</location>
        <location evidence="2">Nucleolus</location>
    </subcellularLocation>
    <subcellularLocation>
        <location evidence="3">Nucleus</location>
        <location evidence="3">Nucleoplasm</location>
    </subcellularLocation>
</comment>
<protein>
    <recommendedName>
        <fullName evidence="10">U8 snoRNA-decapping enzyme</fullName>
        <ecNumber evidence="9">3.6.1.64</ecNumber>
    </recommendedName>
    <alternativeName>
        <fullName evidence="13">IDP phosphatase</fullName>
    </alternativeName>
    <alternativeName>
        <fullName evidence="11">Inosine diphosphate phosphatase</fullName>
    </alternativeName>
    <alternativeName>
        <fullName evidence="12">Nucleoside diphosphate-linked moiety X motif 16</fullName>
    </alternativeName>
    <alternativeName>
        <fullName evidence="14">m7GpppN-mRNA hydrolase</fullName>
    </alternativeName>
</protein>
<accession>A0A8I6S893</accession>
<evidence type="ECO:0000256" key="1">
    <source>
        <dbReference type="ARBA" id="ARBA00001941"/>
    </source>
</evidence>
<sequence length="215" mass="24201">MDTNIFTGDGEFIDVTGQILSGMQFHDCRQAAHCMLYADATLPFKEYDKVYFPRAAVHMQWRFDGHIGFPGGMVDPGETPVQTINRELVEESGIEMNRVVLGPEDLLYVHLSRTTNTLLYFYVKKISLQQIEEIERSTVSRGDFGREVLGLVRPPLYTIADGYRGFPAFLDSPFIGNAKQQLLLGLLLKNIMSQKEIMEALAKTKAGLPFKSLTC</sequence>